<proteinExistence type="predicted"/>
<organism evidence="1 2">
    <name type="scientific">Deinococcus aetherius</name>
    <dbReference type="NCBI Taxonomy" id="200252"/>
    <lineage>
        <taxon>Bacteria</taxon>
        <taxon>Thermotogati</taxon>
        <taxon>Deinococcota</taxon>
        <taxon>Deinococci</taxon>
        <taxon>Deinococcales</taxon>
        <taxon>Deinococcaceae</taxon>
        <taxon>Deinococcus</taxon>
    </lineage>
</organism>
<name>A0ABM8AKM9_9DEIO</name>
<protein>
    <submittedName>
        <fullName evidence="1">Uncharacterized protein</fullName>
    </submittedName>
</protein>
<keyword evidence="2" id="KW-1185">Reference proteome</keyword>
<accession>A0ABM8AKM9</accession>
<dbReference type="Proteomes" id="UP001064971">
    <property type="component" value="Plasmid pDAETH-2"/>
</dbReference>
<dbReference type="EMBL" id="AP026562">
    <property type="protein sequence ID" value="BDP44375.1"/>
    <property type="molecule type" value="Genomic_DNA"/>
</dbReference>
<keyword evidence="1" id="KW-0614">Plasmid</keyword>
<reference evidence="1" key="1">
    <citation type="submission" date="2022-07" db="EMBL/GenBank/DDBJ databases">
        <title>Complete Genome Sequence of the Radioresistant Bacterium Deinococcus aetherius ST0316, Isolated from the Air Dust collected in Lower Stratosphere above Japan.</title>
        <authorList>
            <person name="Satoh K."/>
            <person name="Hagiwara K."/>
            <person name="Katsumata K."/>
            <person name="Kubo A."/>
            <person name="Yokobori S."/>
            <person name="Yamagishi A."/>
            <person name="Oono Y."/>
            <person name="Narumi I."/>
        </authorList>
    </citation>
    <scope>NUCLEOTIDE SEQUENCE</scope>
    <source>
        <strain evidence="1">ST0316</strain>
        <plasmid evidence="1">pDAETH-2</plasmid>
    </source>
</reference>
<geneLocation type="plasmid" evidence="1 2">
    <name>pDAETH-2</name>
</geneLocation>
<evidence type="ECO:0000313" key="1">
    <source>
        <dbReference type="EMBL" id="BDP44375.1"/>
    </source>
</evidence>
<dbReference type="RefSeq" id="WP_264778219.1">
    <property type="nucleotide sequence ID" value="NZ_AP026562.1"/>
</dbReference>
<sequence>MNEIVVVLEGGVQVTGTPAQVDPEQVSLLAQASEVDGVMLSGVRFQGGGAEVTLPWLYVPFVRVVACGVAQPVDEDEARTRLAFLVQGIRKSHFSSRGANEGLRSVENE</sequence>
<evidence type="ECO:0000313" key="2">
    <source>
        <dbReference type="Proteomes" id="UP001064971"/>
    </source>
</evidence>
<gene>
    <name evidence="1" type="ORF">DAETH_43440</name>
</gene>